<dbReference type="PANTHER" id="PTHR20854:SF4">
    <property type="entry name" value="INOSITOL-1-MONOPHOSPHATASE-RELATED"/>
    <property type="match status" value="1"/>
</dbReference>
<feature type="binding site" evidence="4">
    <location>
        <position position="84"/>
    </location>
    <ligand>
        <name>Mg(2+)</name>
        <dbReference type="ChEBI" id="CHEBI:18420"/>
        <label>1</label>
        <note>catalytic</note>
    </ligand>
</feature>
<dbReference type="InterPro" id="IPR000760">
    <property type="entry name" value="Inositol_monophosphatase-like"/>
</dbReference>
<dbReference type="Gene3D" id="3.30.540.10">
    <property type="entry name" value="Fructose-1,6-Bisphosphatase, subunit A, domain 1"/>
    <property type="match status" value="1"/>
</dbReference>
<dbReference type="RefSeq" id="WP_369609197.1">
    <property type="nucleotide sequence ID" value="NZ_AP031322.1"/>
</dbReference>
<dbReference type="InterPro" id="IPR020583">
    <property type="entry name" value="Inositol_monoP_metal-BS"/>
</dbReference>
<keyword evidence="1 4" id="KW-0479">Metal-binding</keyword>
<dbReference type="Pfam" id="PF00459">
    <property type="entry name" value="Inositol_P"/>
    <property type="match status" value="1"/>
</dbReference>
<comment type="cofactor">
    <cofactor evidence="4">
        <name>Mg(2+)</name>
        <dbReference type="ChEBI" id="CHEBI:18420"/>
    </cofactor>
</comment>
<reference evidence="5" key="1">
    <citation type="submission" date="2024-03" db="EMBL/GenBank/DDBJ databases">
        <title>Complete genome sequence of Sulfurisphaera javensis strain KD-1.</title>
        <authorList>
            <person name="Sakai H."/>
            <person name="Nur N."/>
            <person name="Suwanto A."/>
            <person name="Kurosawa N."/>
        </authorList>
    </citation>
    <scope>NUCLEOTIDE SEQUENCE</scope>
    <source>
        <strain evidence="5">KD-1</strain>
    </source>
</reference>
<dbReference type="SUPFAM" id="SSF56655">
    <property type="entry name" value="Carbohydrate phosphatase"/>
    <property type="match status" value="1"/>
</dbReference>
<dbReference type="PRINTS" id="PR00377">
    <property type="entry name" value="IMPHPHTASES"/>
</dbReference>
<dbReference type="GO" id="GO:0008934">
    <property type="term" value="F:inositol monophosphate 1-phosphatase activity"/>
    <property type="evidence" value="ECO:0007669"/>
    <property type="project" value="TreeGrafter"/>
</dbReference>
<dbReference type="Gene3D" id="3.40.190.80">
    <property type="match status" value="1"/>
</dbReference>
<feature type="binding site" evidence="4">
    <location>
        <position position="81"/>
    </location>
    <ligand>
        <name>Mg(2+)</name>
        <dbReference type="ChEBI" id="CHEBI:18420"/>
        <label>1</label>
        <note>catalytic</note>
    </ligand>
</feature>
<evidence type="ECO:0000256" key="3">
    <source>
        <dbReference type="ARBA" id="ARBA00022842"/>
    </source>
</evidence>
<dbReference type="GeneID" id="92354518"/>
<keyword evidence="3 4" id="KW-0460">Magnesium</keyword>
<dbReference type="CDD" id="cd01642">
    <property type="entry name" value="Arch_FBPase_2"/>
    <property type="match status" value="1"/>
</dbReference>
<dbReference type="PROSITE" id="PS00629">
    <property type="entry name" value="IMP_1"/>
    <property type="match status" value="1"/>
</dbReference>
<keyword evidence="2" id="KW-0378">Hydrolase</keyword>
<dbReference type="PANTHER" id="PTHR20854">
    <property type="entry name" value="INOSITOL MONOPHOSPHATASE"/>
    <property type="match status" value="1"/>
</dbReference>
<evidence type="ECO:0000256" key="4">
    <source>
        <dbReference type="PIRSR" id="PIRSR600760-2"/>
    </source>
</evidence>
<dbReference type="GO" id="GO:0007165">
    <property type="term" value="P:signal transduction"/>
    <property type="evidence" value="ECO:0007669"/>
    <property type="project" value="TreeGrafter"/>
</dbReference>
<feature type="binding site" evidence="4">
    <location>
        <position position="210"/>
    </location>
    <ligand>
        <name>Mg(2+)</name>
        <dbReference type="ChEBI" id="CHEBI:18420"/>
        <label>1</label>
        <note>catalytic</note>
    </ligand>
</feature>
<dbReference type="EMBL" id="AP031322">
    <property type="protein sequence ID" value="BFH73616.1"/>
    <property type="molecule type" value="Genomic_DNA"/>
</dbReference>
<organism evidence="5">
    <name type="scientific">Sulfurisphaera javensis</name>
    <dbReference type="NCBI Taxonomy" id="2049879"/>
    <lineage>
        <taxon>Archaea</taxon>
        <taxon>Thermoproteota</taxon>
        <taxon>Thermoprotei</taxon>
        <taxon>Sulfolobales</taxon>
        <taxon>Sulfolobaceae</taxon>
        <taxon>Sulfurisphaera</taxon>
    </lineage>
</organism>
<dbReference type="GO" id="GO:0046872">
    <property type="term" value="F:metal ion binding"/>
    <property type="evidence" value="ECO:0007669"/>
    <property type="project" value="UniProtKB-KW"/>
</dbReference>
<dbReference type="KEGG" id="sjv:SJAV_15600"/>
<dbReference type="GO" id="GO:0006020">
    <property type="term" value="P:inositol metabolic process"/>
    <property type="evidence" value="ECO:0007669"/>
    <property type="project" value="TreeGrafter"/>
</dbReference>
<protein>
    <submittedName>
        <fullName evidence="5">Extragenic suppressor protein suhB</fullName>
    </submittedName>
</protein>
<evidence type="ECO:0000256" key="1">
    <source>
        <dbReference type="ARBA" id="ARBA00022723"/>
    </source>
</evidence>
<dbReference type="AlphaFoldDB" id="A0AAT9GRY0"/>
<name>A0AAT9GRY0_9CREN</name>
<accession>A0AAT9GRY0</accession>
<feature type="binding site" evidence="4">
    <location>
        <position position="64"/>
    </location>
    <ligand>
        <name>Mg(2+)</name>
        <dbReference type="ChEBI" id="CHEBI:18420"/>
        <label>1</label>
        <note>catalytic</note>
    </ligand>
</feature>
<evidence type="ECO:0000313" key="5">
    <source>
        <dbReference type="EMBL" id="BFH73616.1"/>
    </source>
</evidence>
<proteinExistence type="predicted"/>
<feature type="binding site" evidence="4">
    <location>
        <position position="83"/>
    </location>
    <ligand>
        <name>Mg(2+)</name>
        <dbReference type="ChEBI" id="CHEBI:18420"/>
        <label>1</label>
        <note>catalytic</note>
    </ligand>
</feature>
<sequence>MREVLTKIAREVISFLYEEKDKQGIDKIIGKHENDVTRVIDKKSEELIFDRLEHSGYKFMFVSEEAGVINKGNYEYIAVIDPLDGSTNYLSGIPWSSVSIAIYRREENNLLSSLSGVVGNIFTNKIYSYDDNFAYIDELKVSEKIKPPEKLLLLAYFSRSKLPLIKNFLDKLNADYKIRSLGSASLDMILVCTGKASMYFDVRGKLRNVDIAASSNFCKRLGIIPLNSKLEELKVGIKNVEQIQEVILSSDQNLLNLMSQTLQKA</sequence>
<gene>
    <name evidence="5" type="ORF">SJAV_15600</name>
</gene>
<evidence type="ECO:0000256" key="2">
    <source>
        <dbReference type="ARBA" id="ARBA00022801"/>
    </source>
</evidence>